<protein>
    <submittedName>
        <fullName evidence="7">Amino acid ABC transporter substrate-binding protein, PAAT family (TC 3.A.1.3.-)</fullName>
    </submittedName>
</protein>
<dbReference type="Proteomes" id="UP000184442">
    <property type="component" value="Unassembled WGS sequence"/>
</dbReference>
<dbReference type="Gene3D" id="3.40.190.10">
    <property type="entry name" value="Periplasmic binding protein-like II"/>
    <property type="match status" value="2"/>
</dbReference>
<evidence type="ECO:0000259" key="6">
    <source>
        <dbReference type="SMART" id="SM00062"/>
    </source>
</evidence>
<dbReference type="SMART" id="SM00062">
    <property type="entry name" value="PBPb"/>
    <property type="match status" value="1"/>
</dbReference>
<organism evidence="7 8">
    <name type="scientific">Lutispora thermophila DSM 19022</name>
    <dbReference type="NCBI Taxonomy" id="1122184"/>
    <lineage>
        <taxon>Bacteria</taxon>
        <taxon>Bacillati</taxon>
        <taxon>Bacillota</taxon>
        <taxon>Clostridia</taxon>
        <taxon>Lutisporales</taxon>
        <taxon>Lutisporaceae</taxon>
        <taxon>Lutispora</taxon>
    </lineage>
</organism>
<dbReference type="EMBL" id="FQZS01000003">
    <property type="protein sequence ID" value="SHI47336.1"/>
    <property type="molecule type" value="Genomic_DNA"/>
</dbReference>
<name>A0A1M6BF68_9FIRM</name>
<dbReference type="InterPro" id="IPR001638">
    <property type="entry name" value="Solute-binding_3/MltF_N"/>
</dbReference>
<keyword evidence="8" id="KW-1185">Reference proteome</keyword>
<dbReference type="PROSITE" id="PS01039">
    <property type="entry name" value="SBP_BACTERIAL_3"/>
    <property type="match status" value="1"/>
</dbReference>
<evidence type="ECO:0000256" key="4">
    <source>
        <dbReference type="RuleBase" id="RU003744"/>
    </source>
</evidence>
<evidence type="ECO:0000256" key="5">
    <source>
        <dbReference type="SAM" id="SignalP"/>
    </source>
</evidence>
<dbReference type="InterPro" id="IPR018313">
    <property type="entry name" value="SBP_3_CS"/>
</dbReference>
<evidence type="ECO:0000313" key="8">
    <source>
        <dbReference type="Proteomes" id="UP000184442"/>
    </source>
</evidence>
<comment type="similarity">
    <text evidence="2 4">Belongs to the bacterial solute-binding protein 3 family.</text>
</comment>
<comment type="subcellular location">
    <subcellularLocation>
        <location evidence="1">Cell envelope</location>
    </subcellularLocation>
</comment>
<evidence type="ECO:0000256" key="3">
    <source>
        <dbReference type="ARBA" id="ARBA00022729"/>
    </source>
</evidence>
<dbReference type="SUPFAM" id="SSF53850">
    <property type="entry name" value="Periplasmic binding protein-like II"/>
    <property type="match status" value="1"/>
</dbReference>
<dbReference type="GO" id="GO:0030313">
    <property type="term" value="C:cell envelope"/>
    <property type="evidence" value="ECO:0007669"/>
    <property type="project" value="UniProtKB-SubCell"/>
</dbReference>
<dbReference type="PANTHER" id="PTHR35936">
    <property type="entry name" value="MEMBRANE-BOUND LYTIC MUREIN TRANSGLYCOSYLASE F"/>
    <property type="match status" value="1"/>
</dbReference>
<dbReference type="PROSITE" id="PS51257">
    <property type="entry name" value="PROKAR_LIPOPROTEIN"/>
    <property type="match status" value="1"/>
</dbReference>
<gene>
    <name evidence="7" type="ORF">SAMN02745176_00436</name>
</gene>
<keyword evidence="3 5" id="KW-0732">Signal</keyword>
<proteinExistence type="inferred from homology"/>
<feature type="signal peptide" evidence="5">
    <location>
        <begin position="1"/>
        <end position="25"/>
    </location>
</feature>
<evidence type="ECO:0000256" key="1">
    <source>
        <dbReference type="ARBA" id="ARBA00004196"/>
    </source>
</evidence>
<feature type="chain" id="PRO_5038880272" evidence="5">
    <location>
        <begin position="26"/>
        <end position="262"/>
    </location>
</feature>
<accession>A0A1M6BF68</accession>
<evidence type="ECO:0000256" key="2">
    <source>
        <dbReference type="ARBA" id="ARBA00010333"/>
    </source>
</evidence>
<dbReference type="PANTHER" id="PTHR35936:SF17">
    <property type="entry name" value="ARGININE-BINDING EXTRACELLULAR PROTEIN ARTP"/>
    <property type="match status" value="1"/>
</dbReference>
<sequence length="262" mass="28711">MKKMLKKSFLLCVVGVLALSFTACVKQTETDKLVVGTSADYPPYEWHIMQNGEDKIVGFDIDIAQEIAKDMGKELEIKDMNFSSLLGALEAGKVDLVLAGMTPDDEKKKNADFSDIYYTAEQGVIIRLEDKDKYKTVDDFQSVKVSVQQGTSQEKIAAEQLKGCQLKTLTKVGDLILDLKAKKCDAIVLELPVAKAYVEENPDLIISEVQVIDEVGGSAAAVKKGNTELLEQVNKTLKRLADEGKIDEFVANAIKLSSGISE</sequence>
<evidence type="ECO:0000313" key="7">
    <source>
        <dbReference type="EMBL" id="SHI47336.1"/>
    </source>
</evidence>
<reference evidence="7 8" key="1">
    <citation type="submission" date="2016-11" db="EMBL/GenBank/DDBJ databases">
        <authorList>
            <person name="Jaros S."/>
            <person name="Januszkiewicz K."/>
            <person name="Wedrychowicz H."/>
        </authorList>
    </citation>
    <scope>NUCLEOTIDE SEQUENCE [LARGE SCALE GENOMIC DNA]</scope>
    <source>
        <strain evidence="7 8">DSM 19022</strain>
    </source>
</reference>
<dbReference type="STRING" id="1122184.SAMN02745176_00436"/>
<feature type="domain" description="Solute-binding protein family 3/N-terminal" evidence="6">
    <location>
        <begin position="32"/>
        <end position="253"/>
    </location>
</feature>
<dbReference type="Pfam" id="PF00497">
    <property type="entry name" value="SBP_bac_3"/>
    <property type="match status" value="1"/>
</dbReference>
<dbReference type="AlphaFoldDB" id="A0A1M6BF68"/>